<evidence type="ECO:0000256" key="2">
    <source>
        <dbReference type="ARBA" id="ARBA00022741"/>
    </source>
</evidence>
<dbReference type="SMART" id="SM00220">
    <property type="entry name" value="S_TKc"/>
    <property type="match status" value="1"/>
</dbReference>
<dbReference type="InterPro" id="IPR001245">
    <property type="entry name" value="Ser-Thr/Tyr_kinase_cat_dom"/>
</dbReference>
<feature type="compositionally biased region" description="Acidic residues" evidence="4">
    <location>
        <begin position="344"/>
        <end position="358"/>
    </location>
</feature>
<feature type="region of interest" description="Disordered" evidence="4">
    <location>
        <begin position="635"/>
        <end position="657"/>
    </location>
</feature>
<dbReference type="AlphaFoldDB" id="A0A0D7CB49"/>
<gene>
    <name evidence="7" type="ORF">SNA_39220</name>
</gene>
<feature type="domain" description="Protein kinase" evidence="6">
    <location>
        <begin position="1"/>
        <end position="510"/>
    </location>
</feature>
<dbReference type="Gene3D" id="3.30.200.20">
    <property type="entry name" value="Phosphorylase Kinase, domain 1"/>
    <property type="match status" value="1"/>
</dbReference>
<dbReference type="EMBL" id="JRKI01000063">
    <property type="protein sequence ID" value="KIZ13478.1"/>
    <property type="molecule type" value="Genomic_DNA"/>
</dbReference>
<accession>A0A0D7CB49</accession>
<feature type="transmembrane region" description="Helical" evidence="5">
    <location>
        <begin position="665"/>
        <end position="685"/>
    </location>
</feature>
<feature type="compositionally biased region" description="Basic and acidic residues" evidence="4">
    <location>
        <begin position="381"/>
        <end position="395"/>
    </location>
</feature>
<dbReference type="InterPro" id="IPR051931">
    <property type="entry name" value="PAK3-like"/>
</dbReference>
<feature type="compositionally biased region" description="Low complexity" evidence="4">
    <location>
        <begin position="701"/>
        <end position="728"/>
    </location>
</feature>
<proteinExistence type="inferred from homology"/>
<keyword evidence="5" id="KW-1133">Transmembrane helix</keyword>
<name>A0A0D7CB49_9ACTN</name>
<dbReference type="PANTHER" id="PTHR45832:SF22">
    <property type="entry name" value="SERINE_THREONINE-PROTEIN KINASE SAMKA-RELATED"/>
    <property type="match status" value="1"/>
</dbReference>
<feature type="region of interest" description="Disordered" evidence="4">
    <location>
        <begin position="56"/>
        <end position="83"/>
    </location>
</feature>
<dbReference type="Pfam" id="PF07714">
    <property type="entry name" value="PK_Tyr_Ser-Thr"/>
    <property type="match status" value="1"/>
</dbReference>
<evidence type="ECO:0000313" key="7">
    <source>
        <dbReference type="EMBL" id="KIZ13478.1"/>
    </source>
</evidence>
<keyword evidence="3" id="KW-0067">ATP-binding</keyword>
<keyword evidence="8" id="KW-1185">Reference proteome</keyword>
<dbReference type="PANTHER" id="PTHR45832">
    <property type="entry name" value="SERINE/THREONINE-PROTEIN KINASE SAMKA-RELATED-RELATED"/>
    <property type="match status" value="1"/>
</dbReference>
<feature type="compositionally biased region" description="Basic and acidic residues" evidence="4">
    <location>
        <begin position="530"/>
        <end position="548"/>
    </location>
</feature>
<evidence type="ECO:0000313" key="8">
    <source>
        <dbReference type="Proteomes" id="UP000032458"/>
    </source>
</evidence>
<keyword evidence="5" id="KW-0812">Transmembrane</keyword>
<dbReference type="SUPFAM" id="SSF56112">
    <property type="entry name" value="Protein kinase-like (PK-like)"/>
    <property type="match status" value="1"/>
</dbReference>
<feature type="compositionally biased region" description="Gly residues" evidence="4">
    <location>
        <begin position="66"/>
        <end position="75"/>
    </location>
</feature>
<keyword evidence="5" id="KW-0472">Membrane</keyword>
<dbReference type="PATRIC" id="fig|1240678.4.peg.8346"/>
<dbReference type="Gene3D" id="1.10.510.10">
    <property type="entry name" value="Transferase(Phosphotransferase) domain 1"/>
    <property type="match status" value="2"/>
</dbReference>
<dbReference type="Proteomes" id="UP000032458">
    <property type="component" value="Unassembled WGS sequence"/>
</dbReference>
<feature type="compositionally biased region" description="Low complexity" evidence="4">
    <location>
        <begin position="602"/>
        <end position="620"/>
    </location>
</feature>
<dbReference type="RefSeq" id="WP_044368827.1">
    <property type="nucleotide sequence ID" value="NZ_JRKI01000063.1"/>
</dbReference>
<evidence type="ECO:0000256" key="4">
    <source>
        <dbReference type="SAM" id="MobiDB-lite"/>
    </source>
</evidence>
<dbReference type="InterPro" id="IPR000719">
    <property type="entry name" value="Prot_kinase_dom"/>
</dbReference>
<dbReference type="GO" id="GO:0005524">
    <property type="term" value="F:ATP binding"/>
    <property type="evidence" value="ECO:0007669"/>
    <property type="project" value="UniProtKB-KW"/>
</dbReference>
<feature type="compositionally biased region" description="Basic and acidic residues" evidence="4">
    <location>
        <begin position="334"/>
        <end position="343"/>
    </location>
</feature>
<feature type="compositionally biased region" description="Gly residues" evidence="4">
    <location>
        <begin position="236"/>
        <end position="247"/>
    </location>
</feature>
<evidence type="ECO:0000259" key="6">
    <source>
        <dbReference type="PROSITE" id="PS50011"/>
    </source>
</evidence>
<feature type="compositionally biased region" description="Basic and acidic residues" evidence="4">
    <location>
        <begin position="304"/>
        <end position="323"/>
    </location>
</feature>
<dbReference type="GO" id="GO:0004672">
    <property type="term" value="F:protein kinase activity"/>
    <property type="evidence" value="ECO:0007669"/>
    <property type="project" value="InterPro"/>
</dbReference>
<keyword evidence="2" id="KW-0547">Nucleotide-binding</keyword>
<feature type="compositionally biased region" description="Pro residues" evidence="4">
    <location>
        <begin position="573"/>
        <end position="589"/>
    </location>
</feature>
<dbReference type="InterPro" id="IPR011009">
    <property type="entry name" value="Kinase-like_dom_sf"/>
</dbReference>
<evidence type="ECO:0000256" key="1">
    <source>
        <dbReference type="ARBA" id="ARBA00008874"/>
    </source>
</evidence>
<comment type="caution">
    <text evidence="7">The sequence shown here is derived from an EMBL/GenBank/DDBJ whole genome shotgun (WGS) entry which is preliminary data.</text>
</comment>
<comment type="similarity">
    <text evidence="1">Belongs to the protein kinase superfamily. STE Ser/Thr protein kinase family. STE20 subfamily.</text>
</comment>
<dbReference type="PROSITE" id="PS50011">
    <property type="entry name" value="PROTEIN_KINASE_DOM"/>
    <property type="match status" value="1"/>
</dbReference>
<feature type="compositionally biased region" description="Low complexity" evidence="4">
    <location>
        <begin position="560"/>
        <end position="572"/>
    </location>
</feature>
<sequence length="896" mass="95999">MDEYAGRVLAERYRLPLRPPGEDDVAETRAFDTYSGQEVLLRQVPLPEVVEAEFLGGPEASTGAGAPRGTGGGTGTADRSPRDPVVRRALDAATAAARLPDHPLLDQVFDVFAQDGGLWIVGELIRARPLSALLADRPLSPHRAAEIAADVLTALRALHAHGWLHRNITARTVLVCDDGRAVLTGLAVGAAQEALCGYEVIPGDGAPDSDTPEGPAAARPEPADLPAPRRAPHAEGGVGAEPGGEPGDGPVAEAGDERGGEPGVRLTKAAPTGLAAERAGQTRLQIVGPVTERWAPEQTGWIDGRAERVDGREEWAGDAHDRGGWSAGDWSAGDWREGDWREAEEPEAEEPEAEEPEAEERLTDVPQPRLPGSHLPGARLPESHLPDSHFPDSRLPDQQSPDASPSGPYPSGPQLAHKHDQLGSIGTTPGPATDLWAVGALLFRSVQGRAPFPEESAAELARLVRSRPPAPAPADVCGEDLPLLIAELLRRDPARRPGIEELRDRLRALIRTAPEPEIGRRLVTVPALERGGDPRRLPIVRRRGELVRRGRRKKDRPRQEQQQPWRPQTGRPAAPPQAAPVPRPRPPRPPKQEKPSKPPRRPAMAKPPRSARSSGPPSLRGDLYEDQQLLVQVGMETSARQSRSAWDEDDARPPGGRGPRHLGRLLLALVLFLLVGAFAYAMVFLPKAGEEARGGPGGSQSTGVSGAASGGTRAPTDGQGTSQGQDQGQDGGPGGTQAPQPTPPPPAAPGYTLRNDPEGFQVAVRQGAQRRAKNAQGQVRYLDGDYELLIVPGRDTTAHFGADPMAYQLDKEGELTPSRASGWSSSSGLRRVDVGKTAMAEGTFTWSDSSGRKVYVRNLAMIHNGRYHLVLVIGPDTDRREVDRRYEQATSTYDPR</sequence>
<feature type="region of interest" description="Disordered" evidence="4">
    <location>
        <begin position="530"/>
        <end position="621"/>
    </location>
</feature>
<evidence type="ECO:0000256" key="3">
    <source>
        <dbReference type="ARBA" id="ARBA00022840"/>
    </source>
</evidence>
<organism evidence="7 8">
    <name type="scientific">Streptomyces natalensis ATCC 27448</name>
    <dbReference type="NCBI Taxonomy" id="1240678"/>
    <lineage>
        <taxon>Bacteria</taxon>
        <taxon>Bacillati</taxon>
        <taxon>Actinomycetota</taxon>
        <taxon>Actinomycetes</taxon>
        <taxon>Kitasatosporales</taxon>
        <taxon>Streptomycetaceae</taxon>
        <taxon>Streptomyces</taxon>
    </lineage>
</organism>
<reference evidence="7 8" key="1">
    <citation type="submission" date="2014-09" db="EMBL/GenBank/DDBJ databases">
        <title>Draft genome sequence of Streptomyces natalensis ATCC 27448, producer of the antifungal pimaricin.</title>
        <authorList>
            <person name="Mendes M.V."/>
            <person name="Beites T."/>
            <person name="Pires S."/>
            <person name="Santos C.L."/>
            <person name="Moradas-Ferreira P."/>
        </authorList>
    </citation>
    <scope>NUCLEOTIDE SEQUENCE [LARGE SCALE GENOMIC DNA]</scope>
    <source>
        <strain evidence="7 8">ATCC 27448</strain>
    </source>
</reference>
<protein>
    <recommendedName>
        <fullName evidence="6">Protein kinase domain-containing protein</fullName>
    </recommendedName>
</protein>
<evidence type="ECO:0000256" key="5">
    <source>
        <dbReference type="SAM" id="Phobius"/>
    </source>
</evidence>
<feature type="region of interest" description="Disordered" evidence="4">
    <location>
        <begin position="690"/>
        <end position="755"/>
    </location>
</feature>
<feature type="region of interest" description="Disordered" evidence="4">
    <location>
        <begin position="202"/>
        <end position="431"/>
    </location>
</feature>